<keyword evidence="1" id="KW-0472">Membrane</keyword>
<reference evidence="2 3" key="1">
    <citation type="submission" date="2016-06" db="EMBL/GenBank/DDBJ databases">
        <title>Genome sequencing of Cryobacterium arcticum PAMC 27867.</title>
        <authorList>
            <person name="Lee J."/>
            <person name="Kim O.-S."/>
        </authorList>
    </citation>
    <scope>NUCLEOTIDE SEQUENCE [LARGE SCALE GENOMIC DNA]</scope>
    <source>
        <strain evidence="2 3">PAMC 27867</strain>
        <plasmid evidence="3">pp27867_2</plasmid>
    </source>
</reference>
<dbReference type="RefSeq" id="WP_157109408.1">
    <property type="nucleotide sequence ID" value="NZ_CP016284.1"/>
</dbReference>
<keyword evidence="1" id="KW-0812">Transmembrane</keyword>
<accession>A0A1B1BQM2</accession>
<gene>
    <name evidence="2" type="ORF">PA27867_3959</name>
</gene>
<evidence type="ECO:0000313" key="2">
    <source>
        <dbReference type="EMBL" id="ANP74866.1"/>
    </source>
</evidence>
<keyword evidence="3" id="KW-1185">Reference proteome</keyword>
<keyword evidence="1" id="KW-1133">Transmembrane helix</keyword>
<feature type="transmembrane region" description="Helical" evidence="1">
    <location>
        <begin position="76"/>
        <end position="97"/>
    </location>
</feature>
<keyword evidence="2" id="KW-0614">Plasmid</keyword>
<proteinExistence type="predicted"/>
<geneLocation type="plasmid" evidence="3">
    <name>pp27867_2</name>
</geneLocation>
<dbReference type="EMBL" id="CP016284">
    <property type="protein sequence ID" value="ANP74866.1"/>
    <property type="molecule type" value="Genomic_DNA"/>
</dbReference>
<dbReference type="OrthoDB" id="4250843at2"/>
<name>A0A1B1BQM2_9MICO</name>
<dbReference type="KEGG" id="cart:PA27867_3959"/>
<organism evidence="2 3">
    <name type="scientific">Cryobacterium arcticum</name>
    <dbReference type="NCBI Taxonomy" id="670052"/>
    <lineage>
        <taxon>Bacteria</taxon>
        <taxon>Bacillati</taxon>
        <taxon>Actinomycetota</taxon>
        <taxon>Actinomycetes</taxon>
        <taxon>Micrococcales</taxon>
        <taxon>Microbacteriaceae</taxon>
        <taxon>Cryobacterium</taxon>
    </lineage>
</organism>
<dbReference type="AlphaFoldDB" id="A0A1B1BQM2"/>
<protein>
    <submittedName>
        <fullName evidence="2">Membrane protein</fullName>
    </submittedName>
</protein>
<evidence type="ECO:0000256" key="1">
    <source>
        <dbReference type="SAM" id="Phobius"/>
    </source>
</evidence>
<sequence length="100" mass="10298">MSLSFTAVELLNAFGPVVAELPDPEPVAPPGFEAVGTILAWAKWVGLIAAILSLIAVAVMFMFNSRRGEGGEHIKTFVGILVGVMIIGAATALVGFISGS</sequence>
<dbReference type="Proteomes" id="UP000092582">
    <property type="component" value="Plasmid pP27867_2"/>
</dbReference>
<evidence type="ECO:0000313" key="3">
    <source>
        <dbReference type="Proteomes" id="UP000092582"/>
    </source>
</evidence>
<feature type="transmembrane region" description="Helical" evidence="1">
    <location>
        <begin position="43"/>
        <end position="64"/>
    </location>
</feature>